<name>A0A401UJM2_9CLOT</name>
<evidence type="ECO:0000256" key="1">
    <source>
        <dbReference type="SAM" id="SignalP"/>
    </source>
</evidence>
<dbReference type="EMBL" id="BHYK01000006">
    <property type="protein sequence ID" value="GCD09753.1"/>
    <property type="molecule type" value="Genomic_DNA"/>
</dbReference>
<feature type="signal peptide" evidence="1">
    <location>
        <begin position="1"/>
        <end position="25"/>
    </location>
</feature>
<keyword evidence="3" id="KW-1185">Reference proteome</keyword>
<evidence type="ECO:0000313" key="3">
    <source>
        <dbReference type="Proteomes" id="UP000287872"/>
    </source>
</evidence>
<proteinExistence type="predicted"/>
<feature type="chain" id="PRO_5019266509" evidence="1">
    <location>
        <begin position="26"/>
        <end position="1117"/>
    </location>
</feature>
<sequence length="1117" mass="117877">MNKKITSTALAALMIAGSTSFSAFAAMSNGTVVIGDKAFDLAYANDAKNLTEITNAMVAGGAIYVKNFEGNWINNVTGTTVAASVIPAVTYKSSTGVVTNYPAADKDSAAVTVTNNGAKSFKATFSAEVTDTSKVVFTVKQGLSAVKSLTVVWNTAKTEATLNNTSNLPIGEYTVNVVNGTTDLGTTKLSVVEQKIAKINITSTKLGINNSVRKNSNDFGVGFVTYQVLDQFGNDITQAPIANSLTFKCGLGNVEGKNGVIKLTPNMNILQFTSVTISAFDSGSGTNTSAILPVSTESGTLSAINLTALTNADNKVLTAEDTSTVFYVAYTATDISGNPTTDYDLVKNGLILNDNDELTASSSYLTTKIVHDPKDSKKAAIQVQVKNATDILQQDMPNVQIVAMTYTGKNSQLMVTLKKAAVIDSIQLLSPSFNIAVGENEIIPFIALDQNGKVLTKYVDIVQLGVLISGAHWVRNTDGTASLRVGDMDGKGYPNEGQRVITVATDTSKPSSININIQKKVMADTLSLDTTAFKTIMQVGQESGKAEQLLDFGWDNGGLSVKDQYDREVDMTTGTMANKDEGRYYVIAESSNSNVVAVTNKDGDEKLITDNKLSTGKGYIALTADKAGTATITFKLYNTDPTKADGTNRDPLVPVDTQSQTFSVLANDDIKDYVISERTEPIYANVDHVTKTVSDRQVDYKAGVKVFGTTASGAQVILSGEPIFQAKVDSKDFKIIRGPETLGGTCKYDKVRVVALDFADSMKTASSTKLEVSFMGADDKVYARSTTIKSTTVDPEAKSIYAHVSTEVFGISEQDDVITLAQSAGNSYADMLGNSLAQYDANGKAGTTQNVYIAAEDQYDTDSMALSAFKVVPNETKLATGSTFVLANDGTITSMDVKPGDFVTVSGVVNGKVKTIKIVFAGTTAADSETTKIATATTAVVKAEASKLAVDKTAAQTAVDLLATATVKTDLQARVSKIVTLEDNLAAATAAVVKAEKSKLQADVDAAKLLVTALPTGTDKTALQDKITAIVITVTVEWVASPSYKGITTTIKGTVDATKVKSVKATVAGKEIVAVTINADGTFVIDMNDVELGATVVVKAYDANAKEVNSKDVIRGL</sequence>
<accession>A0A401UJM2</accession>
<dbReference type="OrthoDB" id="1944778at2"/>
<dbReference type="AlphaFoldDB" id="A0A401UJM2"/>
<dbReference type="RefSeq" id="WP_124999473.1">
    <property type="nucleotide sequence ID" value="NZ_BHYK01000006.1"/>
</dbReference>
<keyword evidence="1" id="KW-0732">Signal</keyword>
<comment type="caution">
    <text evidence="2">The sequence shown here is derived from an EMBL/GenBank/DDBJ whole genome shotgun (WGS) entry which is preliminary data.</text>
</comment>
<reference evidence="2 3" key="1">
    <citation type="submission" date="2018-11" db="EMBL/GenBank/DDBJ databases">
        <title>Genome sequencing and assembly of Clostridium tagluense strain A121.</title>
        <authorList>
            <person name="Murakami T."/>
            <person name="Segawa T."/>
            <person name="Shcherbakova V.A."/>
            <person name="Mori H."/>
            <person name="Yoshimura Y."/>
        </authorList>
    </citation>
    <scope>NUCLEOTIDE SEQUENCE [LARGE SCALE GENOMIC DNA]</scope>
    <source>
        <strain evidence="2 3">A121</strain>
    </source>
</reference>
<protein>
    <submittedName>
        <fullName evidence="2">Cell wall-binding protein</fullName>
    </submittedName>
</protein>
<gene>
    <name evidence="2" type="ORF">Ctaglu_13760</name>
</gene>
<dbReference type="Proteomes" id="UP000287872">
    <property type="component" value="Unassembled WGS sequence"/>
</dbReference>
<evidence type="ECO:0000313" key="2">
    <source>
        <dbReference type="EMBL" id="GCD09753.1"/>
    </source>
</evidence>
<organism evidence="2 3">
    <name type="scientific">Clostridium tagluense</name>
    <dbReference type="NCBI Taxonomy" id="360422"/>
    <lineage>
        <taxon>Bacteria</taxon>
        <taxon>Bacillati</taxon>
        <taxon>Bacillota</taxon>
        <taxon>Clostridia</taxon>
        <taxon>Eubacteriales</taxon>
        <taxon>Clostridiaceae</taxon>
        <taxon>Clostridium</taxon>
    </lineage>
</organism>